<evidence type="ECO:0000256" key="1">
    <source>
        <dbReference type="ARBA" id="ARBA00022490"/>
    </source>
</evidence>
<evidence type="ECO:0000259" key="7">
    <source>
        <dbReference type="Pfam" id="PF24986"/>
    </source>
</evidence>
<gene>
    <name evidence="5" type="primary">rimM</name>
    <name evidence="8" type="ORF">SAMN06295945_0490</name>
</gene>
<dbReference type="Pfam" id="PF01782">
    <property type="entry name" value="RimM"/>
    <property type="match status" value="1"/>
</dbReference>
<evidence type="ECO:0000313" key="8">
    <source>
        <dbReference type="EMBL" id="SNX28168.1"/>
    </source>
</evidence>
<dbReference type="InterPro" id="IPR036976">
    <property type="entry name" value="RimM_N_sf"/>
</dbReference>
<dbReference type="GO" id="GO:0042274">
    <property type="term" value="P:ribosomal small subunit biogenesis"/>
    <property type="evidence" value="ECO:0007669"/>
    <property type="project" value="UniProtKB-UniRule"/>
</dbReference>
<dbReference type="OrthoDB" id="9783509at2"/>
<evidence type="ECO:0000256" key="2">
    <source>
        <dbReference type="ARBA" id="ARBA00022517"/>
    </source>
</evidence>
<comment type="domain">
    <text evidence="5">The PRC barrel domain binds ribosomal protein uS19.</text>
</comment>
<dbReference type="SUPFAM" id="SSF50346">
    <property type="entry name" value="PRC-barrel domain"/>
    <property type="match status" value="1"/>
</dbReference>
<reference evidence="9" key="1">
    <citation type="submission" date="2017-08" db="EMBL/GenBank/DDBJ databases">
        <authorList>
            <person name="Varghese N."/>
            <person name="Submissions S."/>
        </authorList>
    </citation>
    <scope>NUCLEOTIDE SEQUENCE [LARGE SCALE GENOMIC DNA]</scope>
    <source>
        <strain evidence="9">AP-Melu-1000-B4</strain>
    </source>
</reference>
<evidence type="ECO:0000259" key="6">
    <source>
        <dbReference type="Pfam" id="PF01782"/>
    </source>
</evidence>
<dbReference type="HAMAP" id="MF_00014">
    <property type="entry name" value="Ribosome_mat_RimM"/>
    <property type="match status" value="1"/>
</dbReference>
<dbReference type="PANTHER" id="PTHR33692:SF1">
    <property type="entry name" value="RIBOSOME MATURATION FACTOR RIMM"/>
    <property type="match status" value="1"/>
</dbReference>
<dbReference type="AlphaFoldDB" id="A0A240DY85"/>
<dbReference type="Proteomes" id="UP000218069">
    <property type="component" value="Unassembled WGS sequence"/>
</dbReference>
<evidence type="ECO:0000256" key="3">
    <source>
        <dbReference type="ARBA" id="ARBA00022552"/>
    </source>
</evidence>
<feature type="domain" description="RimM N-terminal" evidence="6">
    <location>
        <begin position="13"/>
        <end position="106"/>
    </location>
</feature>
<dbReference type="RefSeq" id="WP_096672242.1">
    <property type="nucleotide sequence ID" value="NZ_OANS01000001.1"/>
</dbReference>
<keyword evidence="1 5" id="KW-0963">Cytoplasm</keyword>
<protein>
    <recommendedName>
        <fullName evidence="5">Ribosome maturation factor RimM</fullName>
    </recommendedName>
</protein>
<name>A0A240DY85_9BURK</name>
<keyword evidence="4 5" id="KW-0143">Chaperone</keyword>
<dbReference type="GO" id="GO:0005737">
    <property type="term" value="C:cytoplasm"/>
    <property type="evidence" value="ECO:0007669"/>
    <property type="project" value="UniProtKB-SubCell"/>
</dbReference>
<keyword evidence="2 5" id="KW-0690">Ribosome biogenesis</keyword>
<dbReference type="InterPro" id="IPR011033">
    <property type="entry name" value="PRC_barrel-like_sf"/>
</dbReference>
<organism evidence="8 9">
    <name type="scientific">Polynucleobacter meluiroseus</name>
    <dbReference type="NCBI Taxonomy" id="1938814"/>
    <lineage>
        <taxon>Bacteria</taxon>
        <taxon>Pseudomonadati</taxon>
        <taxon>Pseudomonadota</taxon>
        <taxon>Betaproteobacteria</taxon>
        <taxon>Burkholderiales</taxon>
        <taxon>Burkholderiaceae</taxon>
        <taxon>Polynucleobacter</taxon>
    </lineage>
</organism>
<dbReference type="InterPro" id="IPR002676">
    <property type="entry name" value="RimM_N"/>
</dbReference>
<comment type="function">
    <text evidence="5">An accessory protein needed during the final step in the assembly of 30S ribosomal subunit, possibly for assembly of the head region. Essential for efficient processing of 16S rRNA. May be needed both before and after RbfA during the maturation of 16S rRNA. It has affinity for free ribosomal 30S subunits but not for 70S ribosomes.</text>
</comment>
<evidence type="ECO:0000256" key="5">
    <source>
        <dbReference type="HAMAP-Rule" id="MF_00014"/>
    </source>
</evidence>
<dbReference type="InterPro" id="IPR056792">
    <property type="entry name" value="PRC_RimM"/>
</dbReference>
<dbReference type="PANTHER" id="PTHR33692">
    <property type="entry name" value="RIBOSOME MATURATION FACTOR RIMM"/>
    <property type="match status" value="1"/>
</dbReference>
<dbReference type="Gene3D" id="2.40.30.60">
    <property type="entry name" value="RimM"/>
    <property type="match status" value="1"/>
</dbReference>
<comment type="similarity">
    <text evidence="5">Belongs to the RimM family.</text>
</comment>
<evidence type="ECO:0000256" key="4">
    <source>
        <dbReference type="ARBA" id="ARBA00023186"/>
    </source>
</evidence>
<comment type="subcellular location">
    <subcellularLocation>
        <location evidence="5">Cytoplasm</location>
    </subcellularLocation>
</comment>
<dbReference type="Pfam" id="PF24986">
    <property type="entry name" value="PRC_RimM"/>
    <property type="match status" value="1"/>
</dbReference>
<dbReference type="Gene3D" id="2.30.30.240">
    <property type="entry name" value="PRC-barrel domain"/>
    <property type="match status" value="1"/>
</dbReference>
<accession>A0A240DY85</accession>
<proteinExistence type="inferred from homology"/>
<dbReference type="EMBL" id="OANS01000001">
    <property type="protein sequence ID" value="SNX28168.1"/>
    <property type="molecule type" value="Genomic_DNA"/>
</dbReference>
<dbReference type="SUPFAM" id="SSF50447">
    <property type="entry name" value="Translation proteins"/>
    <property type="match status" value="1"/>
</dbReference>
<comment type="subunit">
    <text evidence="5">Binds ribosomal protein uS19.</text>
</comment>
<sequence length="189" mass="20761">MTNPPTLDQLIELGVVQDAQGLQGQIKVRPHASDPVALLSCKEIWLSLIPRRSAGVDPSLEPASLRLYRVKQSKFHSGTVLIALDGIADRDQAEALKGARLLVGRELFPKVESDSYYWVDLIGCQVNNLQGESLGDVIEMTDNGAHGVIAIGDAESQAVKYLVPFVKEIVHQVDLPNKLITLDWQADWL</sequence>
<keyword evidence="3 5" id="KW-0698">rRNA processing</keyword>
<dbReference type="GO" id="GO:0006364">
    <property type="term" value="P:rRNA processing"/>
    <property type="evidence" value="ECO:0007669"/>
    <property type="project" value="UniProtKB-UniRule"/>
</dbReference>
<keyword evidence="9" id="KW-1185">Reference proteome</keyword>
<dbReference type="InterPro" id="IPR011961">
    <property type="entry name" value="RimM"/>
</dbReference>
<dbReference type="GO" id="GO:0043022">
    <property type="term" value="F:ribosome binding"/>
    <property type="evidence" value="ECO:0007669"/>
    <property type="project" value="InterPro"/>
</dbReference>
<dbReference type="NCBIfam" id="TIGR02273">
    <property type="entry name" value="16S_RimM"/>
    <property type="match status" value="1"/>
</dbReference>
<dbReference type="GO" id="GO:0005840">
    <property type="term" value="C:ribosome"/>
    <property type="evidence" value="ECO:0007669"/>
    <property type="project" value="InterPro"/>
</dbReference>
<feature type="domain" description="Ribosome maturation factor RimM PRC barrel" evidence="7">
    <location>
        <begin position="118"/>
        <end position="188"/>
    </location>
</feature>
<dbReference type="InterPro" id="IPR009000">
    <property type="entry name" value="Transl_B-barrel_sf"/>
</dbReference>
<evidence type="ECO:0000313" key="9">
    <source>
        <dbReference type="Proteomes" id="UP000218069"/>
    </source>
</evidence>